<feature type="region of interest" description="Disordered" evidence="1">
    <location>
        <begin position="51"/>
        <end position="86"/>
    </location>
</feature>
<name>G0SGI6_CHATD</name>
<dbReference type="Proteomes" id="UP000008066">
    <property type="component" value="Unassembled WGS sequence"/>
</dbReference>
<proteinExistence type="predicted"/>
<dbReference type="HOGENOM" id="CLU_723614_0_0_1"/>
<protein>
    <submittedName>
        <fullName evidence="2">Uncharacterized protein</fullName>
    </submittedName>
</protein>
<dbReference type="EMBL" id="GL988047">
    <property type="protein sequence ID" value="EGS17325.1"/>
    <property type="molecule type" value="Genomic_DNA"/>
</dbReference>
<organism evidence="3">
    <name type="scientific">Chaetomium thermophilum (strain DSM 1495 / CBS 144.50 / IMI 039719)</name>
    <name type="common">Thermochaetoides thermophila</name>
    <dbReference type="NCBI Taxonomy" id="759272"/>
    <lineage>
        <taxon>Eukaryota</taxon>
        <taxon>Fungi</taxon>
        <taxon>Dikarya</taxon>
        <taxon>Ascomycota</taxon>
        <taxon>Pezizomycotina</taxon>
        <taxon>Sordariomycetes</taxon>
        <taxon>Sordariomycetidae</taxon>
        <taxon>Sordariales</taxon>
        <taxon>Chaetomiaceae</taxon>
        <taxon>Thermochaetoides</taxon>
    </lineage>
</organism>
<dbReference type="AlphaFoldDB" id="G0SGI6"/>
<accession>G0SGI6</accession>
<evidence type="ECO:0000313" key="3">
    <source>
        <dbReference type="Proteomes" id="UP000008066"/>
    </source>
</evidence>
<dbReference type="KEGG" id="cthr:CTHT_0066460"/>
<sequence length="382" mass="44702">MLLRRLAGRALRQPLAPFGQPPSWLFSRQLPMAERSSPSFALTRHLPISYPDSLCRNYSSRKSKKKKQKQQQKDKLSPYQRRKLKERKYIEHLLSSTSSKPGDSAPGAGLSAFFNDTMYSMGHSEDVENNLPSSKDIESVEFDWEGIEQSDVEDEEFGGLKFTKRQQPISKDKGSANFNLVEDQKPSLEDTKPIELDSKVAEKEDETCVFPSQQKTRKKVKLTDTLIEPELDPDSPVDPEKFTTPLDIDLSPDPRPRKGQQPLDPEEEKRRLLEYLEKPWEPWRPPEKQENRLNHHERRRIKRRLEMAARKKLQLQKKYGIEPGSTERDERVDLELAMWLVMEDQKDTERRMKKWERTAKKREKLKKKGMFKKARYAPSLLS</sequence>
<reference evidence="2 3" key="1">
    <citation type="journal article" date="2011" name="Cell">
        <title>Insight into structure and assembly of the nuclear pore complex by utilizing the genome of a eukaryotic thermophile.</title>
        <authorList>
            <person name="Amlacher S."/>
            <person name="Sarges P."/>
            <person name="Flemming D."/>
            <person name="van Noort V."/>
            <person name="Kunze R."/>
            <person name="Devos D.P."/>
            <person name="Arumugam M."/>
            <person name="Bork P."/>
            <person name="Hurt E."/>
        </authorList>
    </citation>
    <scope>NUCLEOTIDE SEQUENCE [LARGE SCALE GENOMIC DNA]</scope>
    <source>
        <strain evidence="3">DSM 1495 / CBS 144.50 / IMI 039719</strain>
    </source>
</reference>
<evidence type="ECO:0000256" key="1">
    <source>
        <dbReference type="SAM" id="MobiDB-lite"/>
    </source>
</evidence>
<dbReference type="GeneID" id="18260684"/>
<gene>
    <name evidence="2" type="ORF">CTHT_0066460</name>
</gene>
<feature type="compositionally biased region" description="Acidic residues" evidence="1">
    <location>
        <begin position="227"/>
        <end position="237"/>
    </location>
</feature>
<keyword evidence="3" id="KW-1185">Reference proteome</keyword>
<feature type="region of interest" description="Disordered" evidence="1">
    <location>
        <begin position="158"/>
        <end position="271"/>
    </location>
</feature>
<dbReference type="RefSeq" id="XP_006696943.1">
    <property type="nucleotide sequence ID" value="XM_006696880.1"/>
</dbReference>
<feature type="compositionally biased region" description="Basic and acidic residues" evidence="1">
    <location>
        <begin position="182"/>
        <end position="202"/>
    </location>
</feature>
<feature type="compositionally biased region" description="Basic residues" evidence="1">
    <location>
        <begin position="59"/>
        <end position="70"/>
    </location>
</feature>
<evidence type="ECO:0000313" key="2">
    <source>
        <dbReference type="EMBL" id="EGS17325.1"/>
    </source>
</evidence>